<organism evidence="3 4">
    <name type="scientific">Tilletia caries</name>
    <name type="common">wheat bunt fungus</name>
    <dbReference type="NCBI Taxonomy" id="13290"/>
    <lineage>
        <taxon>Eukaryota</taxon>
        <taxon>Fungi</taxon>
        <taxon>Dikarya</taxon>
        <taxon>Basidiomycota</taxon>
        <taxon>Ustilaginomycotina</taxon>
        <taxon>Exobasidiomycetes</taxon>
        <taxon>Tilletiales</taxon>
        <taxon>Tilletiaceae</taxon>
        <taxon>Tilletia</taxon>
    </lineage>
</organism>
<dbReference type="GO" id="GO:0030163">
    <property type="term" value="P:protein catabolic process"/>
    <property type="evidence" value="ECO:0007669"/>
    <property type="project" value="TreeGrafter"/>
</dbReference>
<dbReference type="Pfam" id="PF00795">
    <property type="entry name" value="CN_hydrolase"/>
    <property type="match status" value="1"/>
</dbReference>
<evidence type="ECO:0000259" key="1">
    <source>
        <dbReference type="PROSITE" id="PS50263"/>
    </source>
</evidence>
<name>A0A177U9U6_9BASI</name>
<evidence type="ECO:0000313" key="5">
    <source>
        <dbReference type="Proteomes" id="UP000836402"/>
    </source>
</evidence>
<dbReference type="Gene3D" id="3.60.110.10">
    <property type="entry name" value="Carbon-nitrogen hydrolase"/>
    <property type="match status" value="1"/>
</dbReference>
<reference evidence="3" key="2">
    <citation type="journal article" date="2019" name="IMA Fungus">
        <title>Genome sequencing and comparison of five Tilletia species to identify candidate genes for the detection of regulated species infecting wheat.</title>
        <authorList>
            <person name="Nguyen H.D.T."/>
            <person name="Sultana T."/>
            <person name="Kesanakurti P."/>
            <person name="Hambleton S."/>
        </authorList>
    </citation>
    <scope>NUCLEOTIDE SEQUENCE</scope>
    <source>
        <strain evidence="3">DAOMC 238032</strain>
    </source>
</reference>
<evidence type="ECO:0000313" key="4">
    <source>
        <dbReference type="Proteomes" id="UP000077671"/>
    </source>
</evidence>
<dbReference type="InterPro" id="IPR003010">
    <property type="entry name" value="C-N_Hydrolase"/>
</dbReference>
<dbReference type="AlphaFoldDB" id="A0A177U9U6"/>
<reference evidence="2" key="3">
    <citation type="submission" date="2020-10" db="EMBL/GenBank/DDBJ databases">
        <authorList>
            <person name="Sedaghatjoo S."/>
        </authorList>
    </citation>
    <scope>NUCLEOTIDE SEQUENCE</scope>
    <source>
        <strain evidence="2">AZH3</strain>
    </source>
</reference>
<protein>
    <recommendedName>
        <fullName evidence="1">CN hydrolase domain-containing protein</fullName>
    </recommendedName>
</protein>
<dbReference type="SUPFAM" id="SSF56317">
    <property type="entry name" value="Carbon-nitrogen hydrolase"/>
    <property type="match status" value="1"/>
</dbReference>
<sequence length="353" mass="38556">MARVASLQLTPPQPGNTAANIDAIRSLLHSHLASRSQEAIDLLVLPEMITTGYRFSDPNVIQALCEDVRQESSPSIALGSEIAQLMSAYVVIGFAERRESTSPSPTEEISEYSISKAYDVRTPPFYVSTQEPKSSIGYEYYNSAALFDRAGSLIHVFRKHFLYDDDKVWAQEGPGFQYVDIPDLGRLCVQICMDLNPYEFEAPFEAFELASFCRQHNVDILALPTAWLLSSDQNDNEAGGSDGSPDEPNMRTVEYWASRCKPLYTAPSPPSSDSPSTGSRGRRTIFIAANRTGTEQGVTFAGSSSIFQFDDTDTQSSTSSQSPAVGSVQLLAAMGTQTQGLQSVTVALNNRKS</sequence>
<reference evidence="3" key="1">
    <citation type="submission" date="2016-04" db="EMBL/GenBank/DDBJ databases">
        <authorList>
            <person name="Nguyen H.D."/>
            <person name="Kesanakurti P."/>
            <person name="Cullis J."/>
            <person name="Levesque C.A."/>
            <person name="Hambleton S."/>
        </authorList>
    </citation>
    <scope>NUCLEOTIDE SEQUENCE</scope>
    <source>
        <strain evidence="3">DAOMC 238032</strain>
    </source>
</reference>
<comment type="caution">
    <text evidence="3">The sequence shown here is derived from an EMBL/GenBank/DDBJ whole genome shotgun (WGS) entry which is preliminary data.</text>
</comment>
<dbReference type="GO" id="GO:0008418">
    <property type="term" value="F:protein-N-terminal asparagine amidohydrolase activity"/>
    <property type="evidence" value="ECO:0007669"/>
    <property type="project" value="InterPro"/>
</dbReference>
<proteinExistence type="predicted"/>
<evidence type="ECO:0000313" key="3">
    <source>
        <dbReference type="EMBL" id="KAE8256874.1"/>
    </source>
</evidence>
<dbReference type="Proteomes" id="UP000836402">
    <property type="component" value="Unassembled WGS sequence"/>
</dbReference>
<dbReference type="PROSITE" id="PS50263">
    <property type="entry name" value="CN_HYDROLASE"/>
    <property type="match status" value="1"/>
</dbReference>
<dbReference type="EMBL" id="LWDD02000732">
    <property type="protein sequence ID" value="KAE8256874.1"/>
    <property type="molecule type" value="Genomic_DNA"/>
</dbReference>
<keyword evidence="5" id="KW-1185">Reference proteome</keyword>
<dbReference type="Proteomes" id="UP000077671">
    <property type="component" value="Unassembled WGS sequence"/>
</dbReference>
<dbReference type="InterPro" id="IPR039703">
    <property type="entry name" value="Nta1"/>
</dbReference>
<dbReference type="EMBL" id="CAJHJG010003651">
    <property type="protein sequence ID" value="CAD6933960.1"/>
    <property type="molecule type" value="Genomic_DNA"/>
</dbReference>
<feature type="domain" description="CN hydrolase" evidence="1">
    <location>
        <begin position="2"/>
        <end position="348"/>
    </location>
</feature>
<dbReference type="PANTHER" id="PTHR11750:SF26">
    <property type="entry name" value="PROTEIN N-TERMINAL AMIDASE"/>
    <property type="match status" value="1"/>
</dbReference>
<dbReference type="InterPro" id="IPR036526">
    <property type="entry name" value="C-N_Hydrolase_sf"/>
</dbReference>
<gene>
    <name evidence="3" type="ORF">A4X03_0g4971</name>
    <name evidence="2" type="ORF">JKIAZH3_G4913</name>
</gene>
<dbReference type="PANTHER" id="PTHR11750">
    <property type="entry name" value="PROTEIN N-TERMINAL AMIDASE"/>
    <property type="match status" value="1"/>
</dbReference>
<dbReference type="GO" id="GO:0070773">
    <property type="term" value="F:protein-N-terminal glutamine amidohydrolase activity"/>
    <property type="evidence" value="ECO:0007669"/>
    <property type="project" value="InterPro"/>
</dbReference>
<accession>A0A177U9U6</accession>
<evidence type="ECO:0000313" key="2">
    <source>
        <dbReference type="EMBL" id="CAD6933960.1"/>
    </source>
</evidence>